<accession>M1CN83</accession>
<evidence type="ECO:0000313" key="1">
    <source>
        <dbReference type="EnsemblPlants" id="PGSC0003DMT400071121"/>
    </source>
</evidence>
<dbReference type="AlphaFoldDB" id="M1CN83"/>
<name>M1CN83_SOLTU</name>
<reference evidence="1" key="2">
    <citation type="submission" date="2015-06" db="UniProtKB">
        <authorList>
            <consortium name="EnsemblPlants"/>
        </authorList>
    </citation>
    <scope>IDENTIFICATION</scope>
    <source>
        <strain evidence="1">DM1-3 516 R44</strain>
    </source>
</reference>
<dbReference type="PaxDb" id="4113-PGSC0003DMT400071121"/>
<dbReference type="Proteomes" id="UP000011115">
    <property type="component" value="Unassembled WGS sequence"/>
</dbReference>
<reference evidence="2" key="1">
    <citation type="journal article" date="2011" name="Nature">
        <title>Genome sequence and analysis of the tuber crop potato.</title>
        <authorList>
            <consortium name="The Potato Genome Sequencing Consortium"/>
        </authorList>
    </citation>
    <scope>NUCLEOTIDE SEQUENCE [LARGE SCALE GENOMIC DNA]</scope>
    <source>
        <strain evidence="2">cv. DM1-3 516 R44</strain>
    </source>
</reference>
<protein>
    <submittedName>
        <fullName evidence="1">Uncharacterized protein</fullName>
    </submittedName>
</protein>
<organism evidence="1 2">
    <name type="scientific">Solanum tuberosum</name>
    <name type="common">Potato</name>
    <dbReference type="NCBI Taxonomy" id="4113"/>
    <lineage>
        <taxon>Eukaryota</taxon>
        <taxon>Viridiplantae</taxon>
        <taxon>Streptophyta</taxon>
        <taxon>Embryophyta</taxon>
        <taxon>Tracheophyta</taxon>
        <taxon>Spermatophyta</taxon>
        <taxon>Magnoliopsida</taxon>
        <taxon>eudicotyledons</taxon>
        <taxon>Gunneridae</taxon>
        <taxon>Pentapetalae</taxon>
        <taxon>asterids</taxon>
        <taxon>lamiids</taxon>
        <taxon>Solanales</taxon>
        <taxon>Solanaceae</taxon>
        <taxon>Solanoideae</taxon>
        <taxon>Solaneae</taxon>
        <taxon>Solanum</taxon>
    </lineage>
</organism>
<evidence type="ECO:0000313" key="2">
    <source>
        <dbReference type="Proteomes" id="UP000011115"/>
    </source>
</evidence>
<sequence>MALYSWDQSHQQSVKFLIIPRTTTMTESEFLSRKINVFLLFYISAFLFSLEDVTS</sequence>
<dbReference type="EnsemblPlants" id="PGSC0003DMT400071121">
    <property type="protein sequence ID" value="PGSC0003DMT400071121"/>
    <property type="gene ID" value="PGSC0003DMG400027660"/>
</dbReference>
<dbReference type="InParanoid" id="M1CN83"/>
<dbReference type="HOGENOM" id="CLU_3036187_0_0_1"/>
<proteinExistence type="predicted"/>
<dbReference type="Gramene" id="PGSC0003DMT400071121">
    <property type="protein sequence ID" value="PGSC0003DMT400071121"/>
    <property type="gene ID" value="PGSC0003DMG400027660"/>
</dbReference>
<keyword evidence="2" id="KW-1185">Reference proteome</keyword>